<dbReference type="PANTHER" id="PTHR22775">
    <property type="entry name" value="SORTING NEXIN"/>
    <property type="match status" value="1"/>
</dbReference>
<dbReference type="InterPro" id="IPR036871">
    <property type="entry name" value="PX_dom_sf"/>
</dbReference>
<evidence type="ECO:0000313" key="1">
    <source>
        <dbReference type="EMBL" id="VDP48659.1"/>
    </source>
</evidence>
<dbReference type="InterPro" id="IPR001683">
    <property type="entry name" value="PX_dom"/>
</dbReference>
<dbReference type="STRING" id="48269.A0A183N658"/>
<dbReference type="Pfam" id="PF00787">
    <property type="entry name" value="PX"/>
    <property type="match status" value="1"/>
</dbReference>
<protein>
    <submittedName>
        <fullName evidence="1">Uncharacterized protein</fullName>
    </submittedName>
</protein>
<dbReference type="SUPFAM" id="SSF64268">
    <property type="entry name" value="PX domain"/>
    <property type="match status" value="1"/>
</dbReference>
<dbReference type="AlphaFoldDB" id="A0A183N658"/>
<accession>A0A183N658</accession>
<proteinExistence type="predicted"/>
<dbReference type="PANTHER" id="PTHR22775:SF3">
    <property type="entry name" value="SORTING NEXIN-13"/>
    <property type="match status" value="1"/>
</dbReference>
<dbReference type="EMBL" id="UZAI01019932">
    <property type="protein sequence ID" value="VDP48659.1"/>
    <property type="molecule type" value="Genomic_DNA"/>
</dbReference>
<gene>
    <name evidence="1" type="ORF">SMRZ_LOCUS23783</name>
</gene>
<name>A0A183N658_9TREM</name>
<keyword evidence="2" id="KW-1185">Reference proteome</keyword>
<dbReference type="GO" id="GO:0035091">
    <property type="term" value="F:phosphatidylinositol binding"/>
    <property type="evidence" value="ECO:0007669"/>
    <property type="project" value="InterPro"/>
</dbReference>
<dbReference type="PROSITE" id="PS50195">
    <property type="entry name" value="PX"/>
    <property type="match status" value="1"/>
</dbReference>
<dbReference type="SMART" id="SM00312">
    <property type="entry name" value="PX"/>
    <property type="match status" value="1"/>
</dbReference>
<dbReference type="Gene3D" id="3.30.1520.10">
    <property type="entry name" value="Phox-like domain"/>
    <property type="match status" value="1"/>
</dbReference>
<evidence type="ECO:0000313" key="2">
    <source>
        <dbReference type="Proteomes" id="UP000277204"/>
    </source>
</evidence>
<sequence length="417" mass="46398">MPTMSFREGVSKLIPNATLNQIIDPSVLALAEASRMEAISSDMPTSIITEDLCLNPTNPIDINNTNEETLSLSDSPNFEGTQTEVASSLCDDAKDLIEKADSITKSLDEGEQQNTMVLNEDIKKNILEKSGEDDIVDDSIEQLRAFGITICSNLLHFMPLSAEPLIQRTLKALTGEPNSLNPNAFTEIEAHIVNILSGPDCFGAFKRSSQYIHLLAELDLLKEPLEQSSSSNFISVPSISNDTLLQSQSQSLSQPDKMTVSSDPVIHNVSSLSQMSCSANSVEDCTDWKCIDNDCSKEIMHDSYVIYTIKVTRTILSNGQSECWNTLRRFRHFVELHSFLTNRCGRITELKLPSKIAFNNMSPEFLAQRRRGLNVYLNTLCSSEFQNNHPGSRPLCVEFLQPDSWERGHVEARIVSS</sequence>
<reference evidence="1 2" key="1">
    <citation type="submission" date="2018-11" db="EMBL/GenBank/DDBJ databases">
        <authorList>
            <consortium name="Pathogen Informatics"/>
        </authorList>
    </citation>
    <scope>NUCLEOTIDE SEQUENCE [LARGE SCALE GENOMIC DNA]</scope>
    <source>
        <strain evidence="1 2">Zambia</strain>
    </source>
</reference>
<organism evidence="1 2">
    <name type="scientific">Schistosoma margrebowiei</name>
    <dbReference type="NCBI Taxonomy" id="48269"/>
    <lineage>
        <taxon>Eukaryota</taxon>
        <taxon>Metazoa</taxon>
        <taxon>Spiralia</taxon>
        <taxon>Lophotrochozoa</taxon>
        <taxon>Platyhelminthes</taxon>
        <taxon>Trematoda</taxon>
        <taxon>Digenea</taxon>
        <taxon>Strigeidida</taxon>
        <taxon>Schistosomatoidea</taxon>
        <taxon>Schistosomatidae</taxon>
        <taxon>Schistosoma</taxon>
    </lineage>
</organism>
<dbReference type="Proteomes" id="UP000277204">
    <property type="component" value="Unassembled WGS sequence"/>
</dbReference>